<evidence type="ECO:0000259" key="4">
    <source>
        <dbReference type="PROSITE" id="PS50995"/>
    </source>
</evidence>
<dbReference type="InterPro" id="IPR036390">
    <property type="entry name" value="WH_DNA-bd_sf"/>
</dbReference>
<gene>
    <name evidence="5" type="ORF">DVJ77_07595</name>
</gene>
<dbReference type="EMBL" id="QQAH01000006">
    <property type="protein sequence ID" value="RDD82277.1"/>
    <property type="molecule type" value="Genomic_DNA"/>
</dbReference>
<keyword evidence="1" id="KW-0805">Transcription regulation</keyword>
<dbReference type="Gene3D" id="1.10.10.10">
    <property type="entry name" value="Winged helix-like DNA-binding domain superfamily/Winged helix DNA-binding domain"/>
    <property type="match status" value="1"/>
</dbReference>
<keyword evidence="6" id="KW-1185">Reference proteome</keyword>
<dbReference type="SMART" id="SM00347">
    <property type="entry name" value="HTH_MARR"/>
    <property type="match status" value="1"/>
</dbReference>
<protein>
    <submittedName>
        <fullName evidence="5">MarR family transcriptional regulator</fullName>
    </submittedName>
</protein>
<comment type="caution">
    <text evidence="5">The sequence shown here is derived from an EMBL/GenBank/DDBJ whole genome shotgun (WGS) entry which is preliminary data.</text>
</comment>
<dbReference type="InterPro" id="IPR000835">
    <property type="entry name" value="HTH_MarR-typ"/>
</dbReference>
<evidence type="ECO:0000313" key="5">
    <source>
        <dbReference type="EMBL" id="RDD82277.1"/>
    </source>
</evidence>
<dbReference type="Pfam" id="PF12802">
    <property type="entry name" value="MarR_2"/>
    <property type="match status" value="1"/>
</dbReference>
<dbReference type="PANTHER" id="PTHR42756">
    <property type="entry name" value="TRANSCRIPTIONAL REGULATOR, MARR"/>
    <property type="match status" value="1"/>
</dbReference>
<keyword evidence="2" id="KW-0238">DNA-binding</keyword>
<evidence type="ECO:0000256" key="2">
    <source>
        <dbReference type="ARBA" id="ARBA00023125"/>
    </source>
</evidence>
<dbReference type="GO" id="GO:0003677">
    <property type="term" value="F:DNA binding"/>
    <property type="evidence" value="ECO:0007669"/>
    <property type="project" value="UniProtKB-KW"/>
</dbReference>
<dbReference type="PANTHER" id="PTHR42756:SF1">
    <property type="entry name" value="TRANSCRIPTIONAL REPRESSOR OF EMRAB OPERON"/>
    <property type="match status" value="1"/>
</dbReference>
<reference evidence="5 6" key="1">
    <citation type="submission" date="2018-07" db="EMBL/GenBank/DDBJ databases">
        <title>Dyella tabacisoli L4-6T, whole genome shotgun sequence.</title>
        <authorList>
            <person name="Zhou X.-K."/>
            <person name="Li W.-J."/>
            <person name="Duan Y.-Q."/>
        </authorList>
    </citation>
    <scope>NUCLEOTIDE SEQUENCE [LARGE SCALE GENOMIC DNA]</scope>
    <source>
        <strain evidence="5 6">L4-6</strain>
    </source>
</reference>
<organism evidence="5 6">
    <name type="scientific">Dyella tabacisoli</name>
    <dbReference type="NCBI Taxonomy" id="2282381"/>
    <lineage>
        <taxon>Bacteria</taxon>
        <taxon>Pseudomonadati</taxon>
        <taxon>Pseudomonadota</taxon>
        <taxon>Gammaproteobacteria</taxon>
        <taxon>Lysobacterales</taxon>
        <taxon>Rhodanobacteraceae</taxon>
        <taxon>Dyella</taxon>
    </lineage>
</organism>
<dbReference type="Proteomes" id="UP000253782">
    <property type="component" value="Unassembled WGS sequence"/>
</dbReference>
<dbReference type="PROSITE" id="PS50995">
    <property type="entry name" value="HTH_MARR_2"/>
    <property type="match status" value="1"/>
</dbReference>
<evidence type="ECO:0000256" key="3">
    <source>
        <dbReference type="ARBA" id="ARBA00023163"/>
    </source>
</evidence>
<name>A0A369UP76_9GAMM</name>
<proteinExistence type="predicted"/>
<dbReference type="PRINTS" id="PR00598">
    <property type="entry name" value="HTHMARR"/>
</dbReference>
<evidence type="ECO:0000256" key="1">
    <source>
        <dbReference type="ARBA" id="ARBA00023015"/>
    </source>
</evidence>
<dbReference type="OrthoDB" id="8907575at2"/>
<dbReference type="RefSeq" id="WP_114844897.1">
    <property type="nucleotide sequence ID" value="NZ_JBHSPE010000008.1"/>
</dbReference>
<evidence type="ECO:0000313" key="6">
    <source>
        <dbReference type="Proteomes" id="UP000253782"/>
    </source>
</evidence>
<keyword evidence="3" id="KW-0804">Transcription</keyword>
<dbReference type="AlphaFoldDB" id="A0A369UP76"/>
<accession>A0A369UP76</accession>
<dbReference type="SUPFAM" id="SSF46785">
    <property type="entry name" value="Winged helix' DNA-binding domain"/>
    <property type="match status" value="1"/>
</dbReference>
<sequence length="168" mass="19074">MNSFLPTEQRLAITCRLYPAFPREPAVLVRLIKHIYKRVHDDANAMLKPWGINHPEYNILMMMYGTEGFTLNPSQLADAAGEKSANITRLTNELCDKALIERTADAEDRRKVTLTLTAKGVALIEKFLPDVCALLEQETASLQSREMVQLERLLKKFLTQLDNQTDQG</sequence>
<dbReference type="InterPro" id="IPR036388">
    <property type="entry name" value="WH-like_DNA-bd_sf"/>
</dbReference>
<dbReference type="GO" id="GO:0003700">
    <property type="term" value="F:DNA-binding transcription factor activity"/>
    <property type="evidence" value="ECO:0007669"/>
    <property type="project" value="InterPro"/>
</dbReference>
<feature type="domain" description="HTH marR-type" evidence="4">
    <location>
        <begin position="25"/>
        <end position="159"/>
    </location>
</feature>